<sequence length="432" mass="45567">QSLLKLLRDVAEVKGIKRLDVKGGITFVEFGTPEEYLACIDKLHGKFIKATVDENTQIFHFEFAAPDEQIESENVRRLVVVAAKNGSIEAGPRFAKKDGGGPKERDADRYVRTPRPFKPPKDSKRSAPAPSEPGAEPALGPATSSYGGGGGGANDHYGGGGGSSTGGYRQQGGGSGGGGGGGAGYNESTSRQRSNSYGGSGETASRYVSQNYGSQQRDTGSYGGSRGASSGYGGQQRDSNYGAPQRRTEERSDSYGASSGYGGQQRDSYSQNYGSQQRDSNHGAPQRRMEERSDSYGASSGYGGQQRDSSSQNYGSQQRDTGSYGGPGGASSGYGGQQRDGRSDAYGYNNNSSNVYGYSDRMQVDAPRRDSYGGGENASTSRGGYGEPSYGSGGDNDRGRRSTTNRGGDANRERSNSFDRFQRGGGGKSDYY</sequence>
<feature type="compositionally biased region" description="Basic and acidic residues" evidence="1">
    <location>
        <begin position="95"/>
        <end position="111"/>
    </location>
</feature>
<evidence type="ECO:0000256" key="1">
    <source>
        <dbReference type="SAM" id="MobiDB-lite"/>
    </source>
</evidence>
<reference evidence="2" key="1">
    <citation type="submission" date="2022-07" db="EMBL/GenBank/DDBJ databases">
        <title>Genome analysis of Parmales, a sister group of diatoms, reveals the evolutionary specialization of diatoms from phago-mixotrophs to photoautotrophs.</title>
        <authorList>
            <person name="Ban H."/>
            <person name="Sato S."/>
            <person name="Yoshikawa S."/>
            <person name="Kazumasa Y."/>
            <person name="Nakamura Y."/>
            <person name="Ichinomiya M."/>
            <person name="Saitoh K."/>
            <person name="Sato N."/>
            <person name="Blanc-Mathieu R."/>
            <person name="Endo H."/>
            <person name="Kuwata A."/>
            <person name="Ogata H."/>
        </authorList>
    </citation>
    <scope>NUCLEOTIDE SEQUENCE</scope>
</reference>
<dbReference type="EMBL" id="BRXZ01000257">
    <property type="protein sequence ID" value="GMI08281.1"/>
    <property type="molecule type" value="Genomic_DNA"/>
</dbReference>
<feature type="compositionally biased region" description="Low complexity" evidence="1">
    <location>
        <begin position="126"/>
        <end position="145"/>
    </location>
</feature>
<feature type="compositionally biased region" description="Basic and acidic residues" evidence="1">
    <location>
        <begin position="409"/>
        <end position="422"/>
    </location>
</feature>
<dbReference type="Proteomes" id="UP001165082">
    <property type="component" value="Unassembled WGS sequence"/>
</dbReference>
<feature type="compositionally biased region" description="Gly residues" evidence="1">
    <location>
        <begin position="323"/>
        <end position="338"/>
    </location>
</feature>
<feature type="compositionally biased region" description="Polar residues" evidence="1">
    <location>
        <begin position="306"/>
        <end position="321"/>
    </location>
</feature>
<dbReference type="OrthoDB" id="10634044at2759"/>
<feature type="compositionally biased region" description="Gly residues" evidence="1">
    <location>
        <begin position="221"/>
        <end position="234"/>
    </location>
</feature>
<evidence type="ECO:0000313" key="2">
    <source>
        <dbReference type="EMBL" id="GMI08281.1"/>
    </source>
</evidence>
<evidence type="ECO:0000313" key="3">
    <source>
        <dbReference type="Proteomes" id="UP001165082"/>
    </source>
</evidence>
<evidence type="ECO:0008006" key="4">
    <source>
        <dbReference type="Google" id="ProtNLM"/>
    </source>
</evidence>
<feature type="compositionally biased region" description="Polar residues" evidence="1">
    <location>
        <begin position="265"/>
        <end position="278"/>
    </location>
</feature>
<accession>A0A9W7CNY0</accession>
<organism evidence="2 3">
    <name type="scientific">Triparma retinervis</name>
    <dbReference type="NCBI Taxonomy" id="2557542"/>
    <lineage>
        <taxon>Eukaryota</taxon>
        <taxon>Sar</taxon>
        <taxon>Stramenopiles</taxon>
        <taxon>Ochrophyta</taxon>
        <taxon>Bolidophyceae</taxon>
        <taxon>Parmales</taxon>
        <taxon>Triparmaceae</taxon>
        <taxon>Triparma</taxon>
    </lineage>
</organism>
<dbReference type="AlphaFoldDB" id="A0A9W7CNY0"/>
<feature type="compositionally biased region" description="Gly residues" evidence="1">
    <location>
        <begin position="423"/>
        <end position="432"/>
    </location>
</feature>
<proteinExistence type="predicted"/>
<feature type="compositionally biased region" description="Low complexity" evidence="1">
    <location>
        <begin position="346"/>
        <end position="359"/>
    </location>
</feature>
<comment type="caution">
    <text evidence="2">The sequence shown here is derived from an EMBL/GenBank/DDBJ whole genome shotgun (WGS) entry which is preliminary data.</text>
</comment>
<keyword evidence="3" id="KW-1185">Reference proteome</keyword>
<gene>
    <name evidence="2" type="ORF">TrRE_jg12852</name>
</gene>
<protein>
    <recommendedName>
        <fullName evidence="4">RRM domain-containing protein</fullName>
    </recommendedName>
</protein>
<feature type="compositionally biased region" description="Gly residues" evidence="1">
    <location>
        <begin position="146"/>
        <end position="184"/>
    </location>
</feature>
<feature type="compositionally biased region" description="Gly residues" evidence="1">
    <location>
        <begin position="383"/>
        <end position="394"/>
    </location>
</feature>
<feature type="non-terminal residue" evidence="2">
    <location>
        <position position="1"/>
    </location>
</feature>
<name>A0A9W7CNY0_9STRA</name>
<feature type="region of interest" description="Disordered" evidence="1">
    <location>
        <begin position="90"/>
        <end position="432"/>
    </location>
</feature>
<feature type="compositionally biased region" description="Polar residues" evidence="1">
    <location>
        <begin position="186"/>
        <end position="219"/>
    </location>
</feature>
<feature type="compositionally biased region" description="Basic and acidic residues" evidence="1">
    <location>
        <begin position="362"/>
        <end position="371"/>
    </location>
</feature>